<dbReference type="SUPFAM" id="SSF53137">
    <property type="entry name" value="Translational machinery components"/>
    <property type="match status" value="1"/>
</dbReference>
<gene>
    <name evidence="1" type="ORF">LUZ62_050106</name>
</gene>
<organism evidence="1 2">
    <name type="scientific">Rhynchospora pubera</name>
    <dbReference type="NCBI Taxonomy" id="906938"/>
    <lineage>
        <taxon>Eukaryota</taxon>
        <taxon>Viridiplantae</taxon>
        <taxon>Streptophyta</taxon>
        <taxon>Embryophyta</taxon>
        <taxon>Tracheophyta</taxon>
        <taxon>Spermatophyta</taxon>
        <taxon>Magnoliopsida</taxon>
        <taxon>Liliopsida</taxon>
        <taxon>Poales</taxon>
        <taxon>Cyperaceae</taxon>
        <taxon>Cyperoideae</taxon>
        <taxon>Rhynchosporeae</taxon>
        <taxon>Rhynchospora</taxon>
    </lineage>
</organism>
<name>A0AAV8FZG8_9POAL</name>
<dbReference type="AlphaFoldDB" id="A0AAV8FZG8"/>
<protein>
    <submittedName>
        <fullName evidence="1">Ribosomal L18p/L5e family protein</fullName>
    </submittedName>
</protein>
<evidence type="ECO:0000313" key="1">
    <source>
        <dbReference type="EMBL" id="KAJ4798860.1"/>
    </source>
</evidence>
<dbReference type="Proteomes" id="UP001140206">
    <property type="component" value="Chromosome 2"/>
</dbReference>
<keyword evidence="2" id="KW-1185">Reference proteome</keyword>
<dbReference type="Gene3D" id="3.30.420.100">
    <property type="match status" value="1"/>
</dbReference>
<evidence type="ECO:0000313" key="2">
    <source>
        <dbReference type="Proteomes" id="UP001140206"/>
    </source>
</evidence>
<accession>A0AAV8FZG8</accession>
<sequence>MDRASRHLLRLVVSCRKLSAEVSSPHSQTIIAMATSTEPEFALKQRALLARNPSSKLLWTPRTAVRVGEILANRLLGLGIDGVTVDLDEELAGRLTGGDLSRLSSSLFSALESELMVLRSSDQWPQCCYSD</sequence>
<reference evidence="1" key="1">
    <citation type="submission" date="2022-08" db="EMBL/GenBank/DDBJ databases">
        <authorList>
            <person name="Marques A."/>
        </authorList>
    </citation>
    <scope>NUCLEOTIDE SEQUENCE</scope>
    <source>
        <strain evidence="1">RhyPub2mFocal</strain>
        <tissue evidence="1">Leaves</tissue>
    </source>
</reference>
<comment type="caution">
    <text evidence="1">The sequence shown here is derived from an EMBL/GenBank/DDBJ whole genome shotgun (WGS) entry which is preliminary data.</text>
</comment>
<proteinExistence type="predicted"/>
<dbReference type="EMBL" id="JAMFTS010000002">
    <property type="protein sequence ID" value="KAJ4798860.1"/>
    <property type="molecule type" value="Genomic_DNA"/>
</dbReference>